<dbReference type="RefSeq" id="WP_253757290.1">
    <property type="nucleotide sequence ID" value="NZ_JAMZDZ010000001.1"/>
</dbReference>
<dbReference type="SUPFAM" id="SSF56235">
    <property type="entry name" value="N-terminal nucleophile aminohydrolases (Ntn hydrolases)"/>
    <property type="match status" value="1"/>
</dbReference>
<keyword evidence="2" id="KW-1185">Reference proteome</keyword>
<dbReference type="EMBL" id="JBHSAY010000005">
    <property type="protein sequence ID" value="MFC4130750.1"/>
    <property type="molecule type" value="Genomic_DNA"/>
</dbReference>
<evidence type="ECO:0008006" key="3">
    <source>
        <dbReference type="Google" id="ProtNLM"/>
    </source>
</evidence>
<evidence type="ECO:0000313" key="2">
    <source>
        <dbReference type="Proteomes" id="UP001595816"/>
    </source>
</evidence>
<name>A0ABV8LJ49_9ACTN</name>
<dbReference type="Proteomes" id="UP001595816">
    <property type="component" value="Unassembled WGS sequence"/>
</dbReference>
<dbReference type="InterPro" id="IPR029055">
    <property type="entry name" value="Ntn_hydrolases_N"/>
</dbReference>
<reference evidence="2" key="1">
    <citation type="journal article" date="2019" name="Int. J. Syst. Evol. Microbiol.">
        <title>The Global Catalogue of Microorganisms (GCM) 10K type strain sequencing project: providing services to taxonomists for standard genome sequencing and annotation.</title>
        <authorList>
            <consortium name="The Broad Institute Genomics Platform"/>
            <consortium name="The Broad Institute Genome Sequencing Center for Infectious Disease"/>
            <person name="Wu L."/>
            <person name="Ma J."/>
        </authorList>
    </citation>
    <scope>NUCLEOTIDE SEQUENCE [LARGE SCALE GENOMIC DNA]</scope>
    <source>
        <strain evidence="2">CGMCC 4.7289</strain>
    </source>
</reference>
<sequence length="596" mass="64647">MRAFLAVALAPHANDRFRQPSPAALACLTDTFDVGFDGVDVAIDRTEVTATGWTAFAGTEEFDRFGESGFTVRLSRLLRTREADLSTSDLAAMMLRPSSLVQLLPPFAAAHRSEDGVLRVATDWLGYRQLYWWQGHGVVAVSTSARALAVLSGAGLDRAGLGAQAMIGWQIGDRTPFAGVRAMPPASIATLQDGAIRIDWYADPFDQTRPVPSLDAAVDEMAAILSTSLSVYLEAHPEAVLQLTGGHDSRILLGAVPEKQRRGLRALTLGEDTSPDVMIAAKLSERYGLRHQVLHLDDVADPTPEEAHRLALRAARALECQASPMALGPLLGVEARLAQGHRLSGLGGEVARGFYYAGQPVGAETSAKLVDRLAHWRIFANEAVEEAALDPDFRAEALTETLGTLTEIFEPGDWLRATDAFYLYHRMHRWSGAHGTVAAVRRDAVNPMFDHRFIELALAVAPGDKRESLLLGRLMNRLDPELARIPLDTGLTPARLGVRDLSTRVAIATVTARQVARKVRQRLAHGRRAQFGAASFADLVLSHWRTDPSACAALYDQPVLRRDWLDGLLAGTHSAEATTVAYLVNLLALPQPASAK</sequence>
<gene>
    <name evidence="1" type="ORF">ACFOZ4_09050</name>
</gene>
<protein>
    <recommendedName>
        <fullName evidence="3">Asparagine synthase (Glutamine-hydrolysing)</fullName>
    </recommendedName>
</protein>
<accession>A0ABV8LJ49</accession>
<evidence type="ECO:0000313" key="1">
    <source>
        <dbReference type="EMBL" id="MFC4130750.1"/>
    </source>
</evidence>
<proteinExistence type="predicted"/>
<dbReference type="SUPFAM" id="SSF52402">
    <property type="entry name" value="Adenine nucleotide alpha hydrolases-like"/>
    <property type="match status" value="1"/>
</dbReference>
<comment type="caution">
    <text evidence="1">The sequence shown here is derived from an EMBL/GenBank/DDBJ whole genome shotgun (WGS) entry which is preliminary data.</text>
</comment>
<organism evidence="1 2">
    <name type="scientific">Hamadaea flava</name>
    <dbReference type="NCBI Taxonomy" id="1742688"/>
    <lineage>
        <taxon>Bacteria</taxon>
        <taxon>Bacillati</taxon>
        <taxon>Actinomycetota</taxon>
        <taxon>Actinomycetes</taxon>
        <taxon>Micromonosporales</taxon>
        <taxon>Micromonosporaceae</taxon>
        <taxon>Hamadaea</taxon>
    </lineage>
</organism>
<dbReference type="Gene3D" id="3.40.50.620">
    <property type="entry name" value="HUPs"/>
    <property type="match status" value="1"/>
</dbReference>
<dbReference type="InterPro" id="IPR014729">
    <property type="entry name" value="Rossmann-like_a/b/a_fold"/>
</dbReference>
<dbReference type="Gene3D" id="3.60.20.10">
    <property type="entry name" value="Glutamine Phosphoribosylpyrophosphate, subunit 1, domain 1"/>
    <property type="match status" value="1"/>
</dbReference>